<dbReference type="GO" id="GO:0005840">
    <property type="term" value="C:ribosome"/>
    <property type="evidence" value="ECO:0007669"/>
    <property type="project" value="UniProtKB-KW"/>
</dbReference>
<dbReference type="Proteomes" id="UP000236845">
    <property type="component" value="Unassembled WGS sequence"/>
</dbReference>
<dbReference type="HAMAP" id="MF_01369_B">
    <property type="entry name" value="Ribosomal_uL23_B"/>
    <property type="match status" value="1"/>
</dbReference>
<dbReference type="InterPro" id="IPR012677">
    <property type="entry name" value="Nucleotide-bd_a/b_plait_sf"/>
</dbReference>
<dbReference type="GO" id="GO:0003735">
    <property type="term" value="F:structural constituent of ribosome"/>
    <property type="evidence" value="ECO:0007669"/>
    <property type="project" value="InterPro"/>
</dbReference>
<evidence type="ECO:0000313" key="7">
    <source>
        <dbReference type="Proteomes" id="UP000236845"/>
    </source>
</evidence>
<proteinExistence type="inferred from homology"/>
<keyword evidence="2 4" id="KW-0689">Ribosomal protein</keyword>
<dbReference type="Pfam" id="PF00276">
    <property type="entry name" value="Ribosomal_L23"/>
    <property type="match status" value="1"/>
</dbReference>
<evidence type="ECO:0000256" key="1">
    <source>
        <dbReference type="ARBA" id="ARBA00006700"/>
    </source>
</evidence>
<dbReference type="GO" id="GO:0006412">
    <property type="term" value="P:translation"/>
    <property type="evidence" value="ECO:0007669"/>
    <property type="project" value="UniProtKB-UniRule"/>
</dbReference>
<dbReference type="InterPro" id="IPR012678">
    <property type="entry name" value="Ribosomal_uL23/eL15/eS24_sf"/>
</dbReference>
<keyword evidence="3 4" id="KW-0687">Ribonucleoprotein</keyword>
<comment type="subunit">
    <text evidence="4">Part of the 50S ribosomal subunit. Contacts protein L29, and trigger factor when it is bound to the ribosome.</text>
</comment>
<feature type="region of interest" description="Disordered" evidence="5">
    <location>
        <begin position="1"/>
        <end position="57"/>
    </location>
</feature>
<evidence type="ECO:0000256" key="3">
    <source>
        <dbReference type="ARBA" id="ARBA00023274"/>
    </source>
</evidence>
<accession>A0A2H0YPT8</accession>
<evidence type="ECO:0000256" key="2">
    <source>
        <dbReference type="ARBA" id="ARBA00022980"/>
    </source>
</evidence>
<dbReference type="InterPro" id="IPR013025">
    <property type="entry name" value="Ribosomal_uL23-like"/>
</dbReference>
<evidence type="ECO:0000256" key="4">
    <source>
        <dbReference type="HAMAP-Rule" id="MF_01369"/>
    </source>
</evidence>
<keyword evidence="4" id="KW-0699">rRNA-binding</keyword>
<comment type="caution">
    <text evidence="6">The sequence shown here is derived from an EMBL/GenBank/DDBJ whole genome shotgun (WGS) entry which is preliminary data.</text>
</comment>
<comment type="similarity">
    <text evidence="1 4">Belongs to the universal ribosomal protein uL23 family.</text>
</comment>
<evidence type="ECO:0000313" key="6">
    <source>
        <dbReference type="EMBL" id="PIS40488.1"/>
    </source>
</evidence>
<dbReference type="SUPFAM" id="SSF54189">
    <property type="entry name" value="Ribosomal proteins S24e, L23 and L15e"/>
    <property type="match status" value="1"/>
</dbReference>
<name>A0A2H0YPT8_9BACT</name>
<sequence>MGLFDRIKKKHEDLGKDKKPMHVSDAKEAEKKSAEAPKGKKPEKIQKTEEKHEKAKIVKQNTRDAYRVLLQPLQTEKASRLAKFNQFVFVVPSTVSKIEVSQALKALYGVHPVKITCVKVHGKAVRFGRTKGKQKDWKKAFVKLKSGETIDTSS</sequence>
<reference evidence="7" key="1">
    <citation type="submission" date="2017-09" db="EMBL/GenBank/DDBJ databases">
        <title>Depth-based differentiation of microbial function through sediment-hosted aquifers and enrichment of novel symbionts in the deep terrestrial subsurface.</title>
        <authorList>
            <person name="Probst A.J."/>
            <person name="Ladd B."/>
            <person name="Jarett J.K."/>
            <person name="Geller-Mcgrath D.E."/>
            <person name="Sieber C.M.K."/>
            <person name="Emerson J.B."/>
            <person name="Anantharaman K."/>
            <person name="Thomas B.C."/>
            <person name="Malmstrom R."/>
            <person name="Stieglmeier M."/>
            <person name="Klingl A."/>
            <person name="Woyke T."/>
            <person name="Ryan C.M."/>
            <person name="Banfield J.F."/>
        </authorList>
    </citation>
    <scope>NUCLEOTIDE SEQUENCE [LARGE SCALE GENOMIC DNA]</scope>
</reference>
<feature type="compositionally biased region" description="Basic and acidic residues" evidence="5">
    <location>
        <begin position="10"/>
        <end position="57"/>
    </location>
</feature>
<dbReference type="GO" id="GO:0019843">
    <property type="term" value="F:rRNA binding"/>
    <property type="evidence" value="ECO:0007669"/>
    <property type="project" value="UniProtKB-UniRule"/>
</dbReference>
<organism evidence="6 7">
    <name type="scientific">Candidatus Kerfeldbacteria bacterium CG08_land_8_20_14_0_20_43_14</name>
    <dbReference type="NCBI Taxonomy" id="2014246"/>
    <lineage>
        <taxon>Bacteria</taxon>
        <taxon>Candidatus Kerfeldiibacteriota</taxon>
    </lineage>
</organism>
<dbReference type="AlphaFoldDB" id="A0A2H0YPT8"/>
<dbReference type="Gene3D" id="3.30.70.330">
    <property type="match status" value="1"/>
</dbReference>
<evidence type="ECO:0000256" key="5">
    <source>
        <dbReference type="SAM" id="MobiDB-lite"/>
    </source>
</evidence>
<keyword evidence="4" id="KW-0694">RNA-binding</keyword>
<dbReference type="EMBL" id="PEXW01000067">
    <property type="protein sequence ID" value="PIS40488.1"/>
    <property type="molecule type" value="Genomic_DNA"/>
</dbReference>
<dbReference type="GO" id="GO:1990904">
    <property type="term" value="C:ribonucleoprotein complex"/>
    <property type="evidence" value="ECO:0007669"/>
    <property type="project" value="UniProtKB-KW"/>
</dbReference>
<protein>
    <recommendedName>
        <fullName evidence="4">Large ribosomal subunit protein uL23</fullName>
    </recommendedName>
</protein>
<gene>
    <name evidence="4 6" type="primary">rplW</name>
    <name evidence="6" type="ORF">COT26_03135</name>
</gene>
<comment type="function">
    <text evidence="4">One of the early assembly proteins it binds 23S rRNA. One of the proteins that surrounds the polypeptide exit tunnel on the outside of the ribosome. Forms the main docking site for trigger factor binding to the ribosome.</text>
</comment>